<evidence type="ECO:0000256" key="3">
    <source>
        <dbReference type="ARBA" id="ARBA00022448"/>
    </source>
</evidence>
<gene>
    <name evidence="8" type="ORF">B0F90DRAFT_254777</name>
</gene>
<feature type="transmembrane region" description="Helical" evidence="7">
    <location>
        <begin position="167"/>
        <end position="185"/>
    </location>
</feature>
<keyword evidence="9" id="KW-1185">Reference proteome</keyword>
<dbReference type="InterPro" id="IPR002259">
    <property type="entry name" value="Eqnu_transpt"/>
</dbReference>
<sequence length="453" mass="49527">MTDSGTYSRPLRSSDSGSTIIPLFKPIMLGRRHSSSLSSLDNPYQALPHSPHVSQDIHIPFAVEEAESLSEDIEDAEETVSDEHPHSDAPLDSRIQWIHFMLGAAVLLPWNVMITAEPYFFSQLQHSSIRSTFGSYLTTTFTLSNFAFLAHATITSKKVPAAPRTQWSILCLAFLTSLLTLSTYISLPEGVFATFIIMIGIALAAAGSYLQTSVIAAASLFGPSVIQSLLSGQAVVAVILSAVQLISATTSVHISQVGPIDGVAETKSARLFFGISVSFLFVCTIANVWMTRLPSYRAVVFKDEAWIRRRLSVSSDLRSPVLGGPSASKPDSKAMWDRILSVTRRNAIYELAVAYVFIVTLAVFPAVTMSIGPQIPQHTHSSSVRSTSSFSMLATGSGGTFAAFRAFCYGPRSAYLVSRSRELFLSLSFWHVTFSVTLRCHQRRLLSIRTFHT</sequence>
<dbReference type="GO" id="GO:0034257">
    <property type="term" value="F:nicotinamide riboside transmembrane transporter activity"/>
    <property type="evidence" value="ECO:0007669"/>
    <property type="project" value="TreeGrafter"/>
</dbReference>
<comment type="subcellular location">
    <subcellularLocation>
        <location evidence="1">Membrane</location>
        <topology evidence="1">Multi-pass membrane protein</topology>
    </subcellularLocation>
</comment>
<organism evidence="8 9">
    <name type="scientific">Multifurca ochricompacta</name>
    <dbReference type="NCBI Taxonomy" id="376703"/>
    <lineage>
        <taxon>Eukaryota</taxon>
        <taxon>Fungi</taxon>
        <taxon>Dikarya</taxon>
        <taxon>Basidiomycota</taxon>
        <taxon>Agaricomycotina</taxon>
        <taxon>Agaricomycetes</taxon>
        <taxon>Russulales</taxon>
        <taxon>Russulaceae</taxon>
        <taxon>Multifurca</taxon>
    </lineage>
</organism>
<feature type="transmembrane region" description="Helical" evidence="7">
    <location>
        <begin position="229"/>
        <end position="249"/>
    </location>
</feature>
<evidence type="ECO:0000256" key="1">
    <source>
        <dbReference type="ARBA" id="ARBA00004141"/>
    </source>
</evidence>
<comment type="similarity">
    <text evidence="2">Belongs to the SLC29A/ENT transporter (TC 2.A.57) family.</text>
</comment>
<keyword evidence="6 7" id="KW-0472">Membrane</keyword>
<evidence type="ECO:0000256" key="7">
    <source>
        <dbReference type="SAM" id="Phobius"/>
    </source>
</evidence>
<dbReference type="PANTHER" id="PTHR10332">
    <property type="entry name" value="EQUILIBRATIVE NUCLEOSIDE TRANSPORTER"/>
    <property type="match status" value="1"/>
</dbReference>
<evidence type="ECO:0000256" key="2">
    <source>
        <dbReference type="ARBA" id="ARBA00007965"/>
    </source>
</evidence>
<dbReference type="PANTHER" id="PTHR10332:SF88">
    <property type="entry name" value="EQUILIBRATIVE NUCLEOSIDE TRANSPORTER 1, ISOFORM A"/>
    <property type="match status" value="1"/>
</dbReference>
<feature type="transmembrane region" description="Helical" evidence="7">
    <location>
        <begin position="347"/>
        <end position="367"/>
    </location>
</feature>
<feature type="transmembrane region" description="Helical" evidence="7">
    <location>
        <begin position="269"/>
        <end position="289"/>
    </location>
</feature>
<keyword evidence="4 7" id="KW-0812">Transmembrane</keyword>
<name>A0AAD4M4X2_9AGAM</name>
<dbReference type="EMBL" id="WTXG01000012">
    <property type="protein sequence ID" value="KAI0301845.1"/>
    <property type="molecule type" value="Genomic_DNA"/>
</dbReference>
<evidence type="ECO:0000256" key="6">
    <source>
        <dbReference type="ARBA" id="ARBA00023136"/>
    </source>
</evidence>
<keyword evidence="5 7" id="KW-1133">Transmembrane helix</keyword>
<evidence type="ECO:0000313" key="8">
    <source>
        <dbReference type="EMBL" id="KAI0301845.1"/>
    </source>
</evidence>
<dbReference type="GO" id="GO:0005886">
    <property type="term" value="C:plasma membrane"/>
    <property type="evidence" value="ECO:0007669"/>
    <property type="project" value="TreeGrafter"/>
</dbReference>
<evidence type="ECO:0000313" key="9">
    <source>
        <dbReference type="Proteomes" id="UP001203297"/>
    </source>
</evidence>
<dbReference type="AlphaFoldDB" id="A0AAD4M4X2"/>
<evidence type="ECO:0000256" key="5">
    <source>
        <dbReference type="ARBA" id="ARBA00022989"/>
    </source>
</evidence>
<proteinExistence type="inferred from homology"/>
<evidence type="ECO:0008006" key="10">
    <source>
        <dbReference type="Google" id="ProtNLM"/>
    </source>
</evidence>
<dbReference type="Proteomes" id="UP001203297">
    <property type="component" value="Unassembled WGS sequence"/>
</dbReference>
<evidence type="ECO:0000256" key="4">
    <source>
        <dbReference type="ARBA" id="ARBA00022692"/>
    </source>
</evidence>
<dbReference type="GO" id="GO:0000329">
    <property type="term" value="C:fungal-type vacuole membrane"/>
    <property type="evidence" value="ECO:0007669"/>
    <property type="project" value="TreeGrafter"/>
</dbReference>
<keyword evidence="3" id="KW-0813">Transport</keyword>
<protein>
    <recommendedName>
        <fullName evidence="10">Nucleoside transporter</fullName>
    </recommendedName>
</protein>
<reference evidence="8" key="1">
    <citation type="journal article" date="2022" name="New Phytol.">
        <title>Evolutionary transition to the ectomycorrhizal habit in the genomes of a hyperdiverse lineage of mushroom-forming fungi.</title>
        <authorList>
            <person name="Looney B."/>
            <person name="Miyauchi S."/>
            <person name="Morin E."/>
            <person name="Drula E."/>
            <person name="Courty P.E."/>
            <person name="Kohler A."/>
            <person name="Kuo A."/>
            <person name="LaButti K."/>
            <person name="Pangilinan J."/>
            <person name="Lipzen A."/>
            <person name="Riley R."/>
            <person name="Andreopoulos W."/>
            <person name="He G."/>
            <person name="Johnson J."/>
            <person name="Nolan M."/>
            <person name="Tritt A."/>
            <person name="Barry K.W."/>
            <person name="Grigoriev I.V."/>
            <person name="Nagy L.G."/>
            <person name="Hibbett D."/>
            <person name="Henrissat B."/>
            <person name="Matheny P.B."/>
            <person name="Labbe J."/>
            <person name="Martin F.M."/>
        </authorList>
    </citation>
    <scope>NUCLEOTIDE SEQUENCE</scope>
    <source>
        <strain evidence="8">BPL690</strain>
    </source>
</reference>
<dbReference type="Pfam" id="PF01733">
    <property type="entry name" value="Nucleoside_tran"/>
    <property type="match status" value="1"/>
</dbReference>
<feature type="transmembrane region" description="Helical" evidence="7">
    <location>
        <begin position="191"/>
        <end position="217"/>
    </location>
</feature>
<feature type="transmembrane region" description="Helical" evidence="7">
    <location>
        <begin position="100"/>
        <end position="121"/>
    </location>
</feature>
<feature type="transmembrane region" description="Helical" evidence="7">
    <location>
        <begin position="133"/>
        <end position="155"/>
    </location>
</feature>
<dbReference type="GO" id="GO:0015205">
    <property type="term" value="F:nucleobase transmembrane transporter activity"/>
    <property type="evidence" value="ECO:0007669"/>
    <property type="project" value="TreeGrafter"/>
</dbReference>
<comment type="caution">
    <text evidence="8">The sequence shown here is derived from an EMBL/GenBank/DDBJ whole genome shotgun (WGS) entry which is preliminary data.</text>
</comment>
<accession>A0AAD4M4X2</accession>